<accession>A0A1I2EK46</accession>
<dbReference type="Proteomes" id="UP000199119">
    <property type="component" value="Unassembled WGS sequence"/>
</dbReference>
<dbReference type="AlphaFoldDB" id="A0A1I2EK46"/>
<evidence type="ECO:0000313" key="1">
    <source>
        <dbReference type="EMBL" id="SFE92876.1"/>
    </source>
</evidence>
<reference evidence="2" key="1">
    <citation type="submission" date="2016-10" db="EMBL/GenBank/DDBJ databases">
        <authorList>
            <person name="Varghese N."/>
            <person name="Submissions S."/>
        </authorList>
    </citation>
    <scope>NUCLEOTIDE SEQUENCE [LARGE SCALE GENOMIC DNA]</scope>
    <source>
        <strain evidence="2">DSM 27981</strain>
    </source>
</reference>
<keyword evidence="2" id="KW-1185">Reference proteome</keyword>
<gene>
    <name evidence="1" type="ORF">SAMN04489711_107164</name>
</gene>
<dbReference type="EMBL" id="FONX01000007">
    <property type="protein sequence ID" value="SFE92876.1"/>
    <property type="molecule type" value="Genomic_DNA"/>
</dbReference>
<organism evidence="1 2">
    <name type="scientific">Paracidovorax wautersii</name>
    <dbReference type="NCBI Taxonomy" id="1177982"/>
    <lineage>
        <taxon>Bacteria</taxon>
        <taxon>Pseudomonadati</taxon>
        <taxon>Pseudomonadota</taxon>
        <taxon>Betaproteobacteria</taxon>
        <taxon>Burkholderiales</taxon>
        <taxon>Comamonadaceae</taxon>
        <taxon>Paracidovorax</taxon>
    </lineage>
</organism>
<dbReference type="STRING" id="1177982.SAMN04489711_107164"/>
<dbReference type="RefSeq" id="WP_245785203.1">
    <property type="nucleotide sequence ID" value="NZ_FONX01000007.1"/>
</dbReference>
<name>A0A1I2EK46_9BURK</name>
<proteinExistence type="predicted"/>
<protein>
    <recommendedName>
        <fullName evidence="3">Chemotaxis protein CheC</fullName>
    </recommendedName>
</protein>
<sequence>MSAAGFSASSFSAAVAKPAASEVLRLLSQRACDSLDRMMLSGLRQSLVPGDAGAVIEAVDAVPPGAATHMAVLSIASFPFRLNTALHFARTEALLAWAARRAGMEEGAEPIGEQQFIDVICEVGNLCCGSINRDLGEFHSFLGLSTPQILDVRCLPHFVRDGAEHLRHFRVQVQPDLTLYASLCARAYLPQDFHWSGPPAEAAVESGELEMF</sequence>
<evidence type="ECO:0000313" key="2">
    <source>
        <dbReference type="Proteomes" id="UP000199119"/>
    </source>
</evidence>
<evidence type="ECO:0008006" key="3">
    <source>
        <dbReference type="Google" id="ProtNLM"/>
    </source>
</evidence>